<sequence length="498" mass="54840">MAPGRRLRSEYMLSLDRGKAVQKSHKPPAAPTSRNYTEIREKLRSRLTRRKEELPMKGGALGGIPGEPAVDHRDVDELLEFINSTEPKVPNSARAAKRARHKLKKKEKEKARLAAEALKQANRVSVSQEPRPARERLLEWPDRELDRVNSFLSSRLQEIKSTVKDSLRASFSVCELSMDSSGFTKEGTAEPQAQTLAPSEFNSSSEQRSDINLDLSPLTLGSPQNHMLQAPGEPAPPWAEMRGPHPPWTELRAPPPGIIPENGLVRRLNTVPNLSRVIWVKTPKPGNSNSEEPSSKDVPSCKQELSEPVATGGKPRKGKRQGIQAKKNEASPASRPPASLEAPSAKSQMPGPKQPGKAPEPPKVGSGAEAGDSSRGSQPGPGWAEKEKGNSWRNWPGEAKARPLEQESVQPPGPARPQSLPQGKGRSRRSRNKQEKSASSLDDVFLPKDMDGVEMDETDREVEYFKRFCLDSAKQTRQKVAVNWTNFSLKKTTPSTAQ</sequence>
<evidence type="ECO:0000313" key="1">
    <source>
        <dbReference type="Proteomes" id="UP001732720"/>
    </source>
</evidence>
<keyword evidence="1" id="KW-1185">Reference proteome</keyword>
<organism evidence="1 2">
    <name type="scientific">Castor canadensis</name>
    <name type="common">American beaver</name>
    <dbReference type="NCBI Taxonomy" id="51338"/>
    <lineage>
        <taxon>Eukaryota</taxon>
        <taxon>Metazoa</taxon>
        <taxon>Chordata</taxon>
        <taxon>Craniata</taxon>
        <taxon>Vertebrata</taxon>
        <taxon>Euteleostomi</taxon>
        <taxon>Mammalia</taxon>
        <taxon>Eutheria</taxon>
        <taxon>Euarchontoglires</taxon>
        <taxon>Glires</taxon>
        <taxon>Rodentia</taxon>
        <taxon>Castorimorpha</taxon>
        <taxon>Castoridae</taxon>
        <taxon>Castor</taxon>
    </lineage>
</organism>
<name>A0AC58LCK3_CASCN</name>
<dbReference type="RefSeq" id="XP_073914880.1">
    <property type="nucleotide sequence ID" value="XM_074058779.1"/>
</dbReference>
<protein>
    <submittedName>
        <fullName evidence="2">Protein FAM193B isoform X4</fullName>
    </submittedName>
</protein>
<reference evidence="2" key="1">
    <citation type="submission" date="2025-08" db="UniProtKB">
        <authorList>
            <consortium name="RefSeq"/>
        </authorList>
    </citation>
    <scope>IDENTIFICATION</scope>
</reference>
<dbReference type="Proteomes" id="UP001732720">
    <property type="component" value="Chromosome 16"/>
</dbReference>
<evidence type="ECO:0000313" key="2">
    <source>
        <dbReference type="RefSeq" id="XP_073914880.1"/>
    </source>
</evidence>
<accession>A0AC58LCK3</accession>
<gene>
    <name evidence="2" type="primary">Fam193b</name>
</gene>
<proteinExistence type="predicted"/>